<evidence type="ECO:0000256" key="6">
    <source>
        <dbReference type="ARBA" id="ARBA00023128"/>
    </source>
</evidence>
<gene>
    <name evidence="13" type="ORF">PV09_08723</name>
</gene>
<evidence type="ECO:0000313" key="13">
    <source>
        <dbReference type="EMBL" id="KIV99668.1"/>
    </source>
</evidence>
<comment type="caution">
    <text evidence="11">Lacks conserved residue(s) required for the propagation of feature annotation.</text>
</comment>
<feature type="transmembrane region" description="Helical" evidence="11">
    <location>
        <begin position="12"/>
        <end position="35"/>
    </location>
</feature>
<dbReference type="OrthoDB" id="5576752at2759"/>
<feature type="region of interest" description="Disordered" evidence="12">
    <location>
        <begin position="139"/>
        <end position="163"/>
    </location>
</feature>
<protein>
    <recommendedName>
        <fullName evidence="10 11">Cytochrome b mRNA-processing protein 4</fullName>
    </recommendedName>
</protein>
<evidence type="ECO:0000256" key="5">
    <source>
        <dbReference type="ARBA" id="ARBA00022989"/>
    </source>
</evidence>
<evidence type="ECO:0000256" key="8">
    <source>
        <dbReference type="ARBA" id="ARBA00023186"/>
    </source>
</evidence>
<keyword evidence="3 11" id="KW-0812">Transmembrane</keyword>
<dbReference type="VEuPathDB" id="FungiDB:PV09_08723"/>
<evidence type="ECO:0000256" key="7">
    <source>
        <dbReference type="ARBA" id="ARBA00023136"/>
    </source>
</evidence>
<keyword evidence="7 11" id="KW-0472">Membrane</keyword>
<evidence type="ECO:0000256" key="4">
    <source>
        <dbReference type="ARBA" id="ARBA00022792"/>
    </source>
</evidence>
<keyword evidence="4 11" id="KW-0999">Mitochondrion inner membrane</keyword>
<evidence type="ECO:0000256" key="3">
    <source>
        <dbReference type="ARBA" id="ARBA00022692"/>
    </source>
</evidence>
<keyword evidence="5 11" id="KW-1133">Transmembrane helix</keyword>
<dbReference type="RefSeq" id="XP_016209538.1">
    <property type="nucleotide sequence ID" value="XM_016362671.1"/>
</dbReference>
<keyword evidence="14" id="KW-1185">Reference proteome</keyword>
<name>A0A0D2AKV8_9PEZI</name>
<comment type="similarity">
    <text evidence="2 11">Belongs to the CBP4 family.</text>
</comment>
<dbReference type="GO" id="GO:0005743">
    <property type="term" value="C:mitochondrial inner membrane"/>
    <property type="evidence" value="ECO:0007669"/>
    <property type="project" value="UniProtKB-SubCell"/>
</dbReference>
<keyword evidence="8 11" id="KW-0143">Chaperone</keyword>
<evidence type="ECO:0000256" key="1">
    <source>
        <dbReference type="ARBA" id="ARBA00004434"/>
    </source>
</evidence>
<keyword evidence="6 11" id="KW-0496">Mitochondrion</keyword>
<evidence type="ECO:0000256" key="12">
    <source>
        <dbReference type="SAM" id="MobiDB-lite"/>
    </source>
</evidence>
<accession>A0A0D2AKV8</accession>
<evidence type="ECO:0000256" key="2">
    <source>
        <dbReference type="ARBA" id="ARBA00006780"/>
    </source>
</evidence>
<dbReference type="HOGENOM" id="CLU_1571820_0_0_1"/>
<reference evidence="13 14" key="1">
    <citation type="submission" date="2015-01" db="EMBL/GenBank/DDBJ databases">
        <title>The Genome Sequence of Ochroconis gallopava CBS43764.</title>
        <authorList>
            <consortium name="The Broad Institute Genomics Platform"/>
            <person name="Cuomo C."/>
            <person name="de Hoog S."/>
            <person name="Gorbushina A."/>
            <person name="Stielow B."/>
            <person name="Teixiera M."/>
            <person name="Abouelleil A."/>
            <person name="Chapman S.B."/>
            <person name="Priest M."/>
            <person name="Young S.K."/>
            <person name="Wortman J."/>
            <person name="Nusbaum C."/>
            <person name="Birren B."/>
        </authorList>
    </citation>
    <scope>NUCLEOTIDE SEQUENCE [LARGE SCALE GENOMIC DNA]</scope>
    <source>
        <strain evidence="13 14">CBS 43764</strain>
    </source>
</reference>
<comment type="function">
    <text evidence="9 11">Essential for the assembly of ubiquinol-cytochrome c reductase. It has a direct effect on the correct occurrence of the Rieske protein, core 4, core 5 and apocytochrome b.</text>
</comment>
<dbReference type="Pfam" id="PF07960">
    <property type="entry name" value="CBP4"/>
    <property type="match status" value="1"/>
</dbReference>
<sequence length="170" mass="19622">MVVFAPKSISFWMVLHPFGAMCVNLLYFCIVLSLYCTDQSSLSGLGIAVGGPALVFYVTPSEEEIFKRYNPELQRRSLEGRIQRQEEFDTFVKHLKEYSKSDENIWQAAKGAEAKRRELAVEAEKAERRSIAEEMKKQRMDIAQSISDPAQHVAETPPSETQKRKWFWAW</sequence>
<evidence type="ECO:0000256" key="10">
    <source>
        <dbReference type="ARBA" id="ARBA00031521"/>
    </source>
</evidence>
<dbReference type="EMBL" id="KN847574">
    <property type="protein sequence ID" value="KIV99668.1"/>
    <property type="molecule type" value="Genomic_DNA"/>
</dbReference>
<organism evidence="13 14">
    <name type="scientific">Verruconis gallopava</name>
    <dbReference type="NCBI Taxonomy" id="253628"/>
    <lineage>
        <taxon>Eukaryota</taxon>
        <taxon>Fungi</taxon>
        <taxon>Dikarya</taxon>
        <taxon>Ascomycota</taxon>
        <taxon>Pezizomycotina</taxon>
        <taxon>Dothideomycetes</taxon>
        <taxon>Pleosporomycetidae</taxon>
        <taxon>Venturiales</taxon>
        <taxon>Sympoventuriaceae</taxon>
        <taxon>Verruconis</taxon>
    </lineage>
</organism>
<dbReference type="InterPro" id="IPR012420">
    <property type="entry name" value="Cbp4"/>
</dbReference>
<dbReference type="AlphaFoldDB" id="A0A0D2AKV8"/>
<feature type="transmembrane region" description="Helical" evidence="11">
    <location>
        <begin position="41"/>
        <end position="59"/>
    </location>
</feature>
<evidence type="ECO:0000256" key="9">
    <source>
        <dbReference type="ARBA" id="ARBA00025413"/>
    </source>
</evidence>
<dbReference type="Proteomes" id="UP000053259">
    <property type="component" value="Unassembled WGS sequence"/>
</dbReference>
<dbReference type="GO" id="GO:0034551">
    <property type="term" value="P:mitochondrial respiratory chain complex III assembly"/>
    <property type="evidence" value="ECO:0007669"/>
    <property type="project" value="TreeGrafter"/>
</dbReference>
<comment type="subcellular location">
    <subcellularLocation>
        <location evidence="1 11">Mitochondrion inner membrane</location>
        <topology evidence="1 11">Single-pass membrane protein</topology>
    </subcellularLocation>
</comment>
<dbReference type="GeneID" id="27316696"/>
<evidence type="ECO:0000313" key="14">
    <source>
        <dbReference type="Proteomes" id="UP000053259"/>
    </source>
</evidence>
<proteinExistence type="inferred from homology"/>
<dbReference type="InParanoid" id="A0A0D2AKV8"/>
<dbReference type="PANTHER" id="PTHR28202:SF1">
    <property type="entry name" value="ASSEMBLY FACTOR CBP4"/>
    <property type="match status" value="1"/>
</dbReference>
<dbReference type="PANTHER" id="PTHR28202">
    <property type="entry name" value="ASSEMBLY FACTOR CBP4"/>
    <property type="match status" value="1"/>
</dbReference>
<evidence type="ECO:0000256" key="11">
    <source>
        <dbReference type="RuleBase" id="RU368005"/>
    </source>
</evidence>